<evidence type="ECO:0000259" key="11">
    <source>
        <dbReference type="PROSITE" id="PS50280"/>
    </source>
</evidence>
<keyword evidence="5 12" id="KW-0808">Transferase</keyword>
<feature type="region of interest" description="Disordered" evidence="10">
    <location>
        <begin position="178"/>
        <end position="217"/>
    </location>
</feature>
<feature type="compositionally biased region" description="Polar residues" evidence="10">
    <location>
        <begin position="974"/>
        <end position="998"/>
    </location>
</feature>
<dbReference type="InterPro" id="IPR039977">
    <property type="entry name" value="Suv4-20/Set9"/>
</dbReference>
<feature type="compositionally biased region" description="Acidic residues" evidence="10">
    <location>
        <begin position="1033"/>
        <end position="1046"/>
    </location>
</feature>
<dbReference type="PANTHER" id="PTHR12977:SF4">
    <property type="entry name" value="HISTONE-LYSINE N-METHYLTRANSFERASE KMT5B"/>
    <property type="match status" value="1"/>
</dbReference>
<accession>A0A427YN99</accession>
<evidence type="ECO:0000313" key="13">
    <source>
        <dbReference type="Proteomes" id="UP000279259"/>
    </source>
</evidence>
<dbReference type="SUPFAM" id="SSF82199">
    <property type="entry name" value="SET domain"/>
    <property type="match status" value="1"/>
</dbReference>
<feature type="region of interest" description="Disordered" evidence="10">
    <location>
        <begin position="478"/>
        <end position="500"/>
    </location>
</feature>
<feature type="region of interest" description="Disordered" evidence="10">
    <location>
        <begin position="688"/>
        <end position="913"/>
    </location>
</feature>
<evidence type="ECO:0000256" key="5">
    <source>
        <dbReference type="ARBA" id="ARBA00022679"/>
    </source>
</evidence>
<dbReference type="OrthoDB" id="6627536at2759"/>
<feature type="region of interest" description="Disordered" evidence="10">
    <location>
        <begin position="1311"/>
        <end position="1330"/>
    </location>
</feature>
<dbReference type="Proteomes" id="UP000279259">
    <property type="component" value="Unassembled WGS sequence"/>
</dbReference>
<dbReference type="GO" id="GO:0042799">
    <property type="term" value="F:histone H4K20 methyltransferase activity"/>
    <property type="evidence" value="ECO:0007669"/>
    <property type="project" value="TreeGrafter"/>
</dbReference>
<evidence type="ECO:0000256" key="10">
    <source>
        <dbReference type="SAM" id="MobiDB-lite"/>
    </source>
</evidence>
<feature type="compositionally biased region" description="Acidic residues" evidence="10">
    <location>
        <begin position="783"/>
        <end position="810"/>
    </location>
</feature>
<feature type="compositionally biased region" description="Basic and acidic residues" evidence="10">
    <location>
        <begin position="811"/>
        <end position="827"/>
    </location>
</feature>
<dbReference type="GO" id="GO:0005634">
    <property type="term" value="C:nucleus"/>
    <property type="evidence" value="ECO:0007669"/>
    <property type="project" value="UniProtKB-SubCell"/>
</dbReference>
<feature type="domain" description="SET" evidence="11">
    <location>
        <begin position="118"/>
        <end position="281"/>
    </location>
</feature>
<feature type="compositionally biased region" description="Basic and acidic residues" evidence="10">
    <location>
        <begin position="743"/>
        <end position="753"/>
    </location>
</feature>
<dbReference type="PANTHER" id="PTHR12977">
    <property type="entry name" value="SUPPRESSOR OF VARIEGATION 4-20-RELATED"/>
    <property type="match status" value="1"/>
</dbReference>
<keyword evidence="9" id="KW-0175">Coiled coil</keyword>
<evidence type="ECO:0000313" key="12">
    <source>
        <dbReference type="EMBL" id="RSH92553.1"/>
    </source>
</evidence>
<reference evidence="12 13" key="1">
    <citation type="submission" date="2018-11" db="EMBL/GenBank/DDBJ databases">
        <title>Genome sequence of Saitozyma podzolica DSM 27192.</title>
        <authorList>
            <person name="Aliyu H."/>
            <person name="Gorte O."/>
            <person name="Ochsenreither K."/>
        </authorList>
    </citation>
    <scope>NUCLEOTIDE SEQUENCE [LARGE SCALE GENOMIC DNA]</scope>
    <source>
        <strain evidence="12 13">DSM 27192</strain>
    </source>
</reference>
<feature type="compositionally biased region" description="Basic and acidic residues" evidence="10">
    <location>
        <begin position="839"/>
        <end position="851"/>
    </location>
</feature>
<comment type="caution">
    <text evidence="12">The sequence shown here is derived from an EMBL/GenBank/DDBJ whole genome shotgun (WGS) entry which is preliminary data.</text>
</comment>
<gene>
    <name evidence="12" type="primary">SET9</name>
    <name evidence="12" type="ORF">EHS25_007997</name>
</gene>
<dbReference type="SMART" id="SM00317">
    <property type="entry name" value="SET"/>
    <property type="match status" value="1"/>
</dbReference>
<dbReference type="EMBL" id="RSCD01000005">
    <property type="protein sequence ID" value="RSH92553.1"/>
    <property type="molecule type" value="Genomic_DNA"/>
</dbReference>
<feature type="region of interest" description="Disordered" evidence="10">
    <location>
        <begin position="305"/>
        <end position="465"/>
    </location>
</feature>
<evidence type="ECO:0000256" key="8">
    <source>
        <dbReference type="ARBA" id="ARBA00023242"/>
    </source>
</evidence>
<feature type="region of interest" description="Disordered" evidence="10">
    <location>
        <begin position="1351"/>
        <end position="1379"/>
    </location>
</feature>
<sequence>MGRPPKTDEDALPHPAEDLSADDDLLSWILVDQLGCLPNTKLGVHPQQVKFVGPTFKTEDVMNIVHDTVIKGNIALAMQQLQEFYLIKGHIESKKTEGQRDRFIQHLRRYLLPLLPNSRVDIHTTDRYSFITGHPELAVYATRPLAPQAVLHELQGSVVPLPDQWRTEMEIGEGFAVEAAGEESESESEDDDEASVTSSRRDRARTKDADKKQRRSDRTKRRDFSIVWSGLKRCFQLFLGPARFLNHDCSPNVELLRQGKYVTFRVIRQVRIGEELTTFYGENYFGKGNIECLCLTCEQKNVGGFTPKENSRRSSSRAGSVSSSWDTPNGTPGKLKSRPSGLRHSIRPEDSEDEEEAGPSGSRESVLGGSDKTADPSATSTLVDSPTAVEGEGEAEGLSKMGDEEEVEDSGLGEAGEAEELLEIESKVDADGDADADADEAESSGSDSESSIEIPRSQRLARQAVKNAKPWSFFKRSRKRKNAVEEETPASAGTEDEELPEDFPRCATCAKGLTERIWYQGRYFDHCARCTRHALIFELPWPAHQIKDVQAYPPAHLVPNGYIPKRISTIPLPSLTKKKKEIIVIPPIVESSSSYGQGHPDRISREIRRQLRLRAEIDAEEFVVESLRVAEWNRQDAKEQALVAAAEAKIEAKRAREEAKRKKNENKIRGSGVWTRYEYISVEEAKKREEARHAVTSGTRRGGRFRDNEDEEAMKELAEKRKRKEMEKLKAYRDLAAAQAEEDERRAQESGKEEEQDDEGTADVLIPTPSTGRRNVVRPADGSELDGEEESDDDDGEISAESGSEDDEFEPSPRDRPRAKSTRETPKRKARVHEDDDEEHRPSLRSNDAKQRSSPVSENLPAGEQPVQPKRRGRPPGTGHLQRARAIAEARTIKAQKRAAKEESKAARAATKAKNAVARLKAMADEARATSTFLESSNALGSSDEHAKRPQGRPPKQVIPVGVAGPSKALASGQAGSISTSPQSIQRPAFNSSTTTLPRAQVQPLSGLDKGKGKAKAPAPVEEHVVVTGLELPDPESDEDEGEDEHEGYTDLFGSFPLQPEAIFRSPSPSPTPDYPLPSLEDVEHYIRTAGWKFEDTRAWEVPLGEEGTFVVDIERPGALADARATLGPRVPRGYALGPTATAVATTTSDPVPAPRAAGETFPVIGGILLPTEVEVSASYETSPYVEYATQLEVAGEVEQETMDSDEDDEDDEIEYIPHSEEKIRGHKIRDSLPMIPPTASPTKSGGVVNGTGHLLGSGGSSARPDLYASGVNGNTSVRSVKLREMPTIPRRGNDEDDIVIVQGRLGDWKGKGRERAIPQGSPGYPRGGESHVFRDVQDAEDEDFVMLPPGASIWDGKDGKRKRLSEPGPGLHHRDEKKPRHSFLADFLSPDSIAKAKRFSDYEASAGSIRIHQPTHAPAPAPAPAPSRPVTGVMWRGRSPSAWAPC</sequence>
<feature type="compositionally biased region" description="Acidic residues" evidence="10">
    <location>
        <begin position="180"/>
        <end position="194"/>
    </location>
</feature>
<dbReference type="GO" id="GO:0032259">
    <property type="term" value="P:methylation"/>
    <property type="evidence" value="ECO:0007669"/>
    <property type="project" value="UniProtKB-KW"/>
</dbReference>
<dbReference type="Pfam" id="PF00856">
    <property type="entry name" value="SET"/>
    <property type="match status" value="1"/>
</dbReference>
<dbReference type="Gene3D" id="2.170.270.10">
    <property type="entry name" value="SET domain"/>
    <property type="match status" value="1"/>
</dbReference>
<dbReference type="STRING" id="1890683.A0A427YN99"/>
<keyword evidence="7" id="KW-0156">Chromatin regulator</keyword>
<evidence type="ECO:0000256" key="9">
    <source>
        <dbReference type="SAM" id="Coils"/>
    </source>
</evidence>
<evidence type="ECO:0000256" key="1">
    <source>
        <dbReference type="ARBA" id="ARBA00004123"/>
    </source>
</evidence>
<feature type="compositionally biased region" description="Basic and acidic residues" evidence="10">
    <location>
        <begin position="199"/>
        <end position="211"/>
    </location>
</feature>
<keyword evidence="3" id="KW-0158">Chromosome</keyword>
<keyword evidence="13" id="KW-1185">Reference proteome</keyword>
<protein>
    <submittedName>
        <fullName evidence="12">Histone-lysine N-methyltransferase set9</fullName>
    </submittedName>
</protein>
<evidence type="ECO:0000256" key="6">
    <source>
        <dbReference type="ARBA" id="ARBA00022691"/>
    </source>
</evidence>
<dbReference type="Gene3D" id="1.10.10.1700">
    <property type="entry name" value="Histone-lysine N-methyltransferase"/>
    <property type="match status" value="1"/>
</dbReference>
<proteinExistence type="predicted"/>
<feature type="compositionally biased region" description="Acidic residues" evidence="10">
    <location>
        <begin position="431"/>
        <end position="442"/>
    </location>
</feature>
<evidence type="ECO:0000256" key="3">
    <source>
        <dbReference type="ARBA" id="ARBA00022454"/>
    </source>
</evidence>
<dbReference type="PROSITE" id="PS50280">
    <property type="entry name" value="SET"/>
    <property type="match status" value="1"/>
</dbReference>
<dbReference type="InterPro" id="IPR046341">
    <property type="entry name" value="SET_dom_sf"/>
</dbReference>
<feature type="compositionally biased region" description="Acidic residues" evidence="10">
    <location>
        <begin position="403"/>
        <end position="423"/>
    </location>
</feature>
<keyword evidence="8" id="KW-0539">Nucleus</keyword>
<feature type="compositionally biased region" description="Pro residues" evidence="10">
    <location>
        <begin position="1418"/>
        <end position="1428"/>
    </location>
</feature>
<evidence type="ECO:0000256" key="2">
    <source>
        <dbReference type="ARBA" id="ARBA00004286"/>
    </source>
</evidence>
<feature type="region of interest" description="Disordered" evidence="10">
    <location>
        <begin position="933"/>
        <end position="1054"/>
    </location>
</feature>
<comment type="subcellular location">
    <subcellularLocation>
        <location evidence="2">Chromosome</location>
    </subcellularLocation>
    <subcellularLocation>
        <location evidence="1">Nucleus</location>
    </subcellularLocation>
</comment>
<feature type="compositionally biased region" description="Basic and acidic residues" evidence="10">
    <location>
        <begin position="714"/>
        <end position="733"/>
    </location>
</feature>
<organism evidence="12 13">
    <name type="scientific">Saitozyma podzolica</name>
    <dbReference type="NCBI Taxonomy" id="1890683"/>
    <lineage>
        <taxon>Eukaryota</taxon>
        <taxon>Fungi</taxon>
        <taxon>Dikarya</taxon>
        <taxon>Basidiomycota</taxon>
        <taxon>Agaricomycotina</taxon>
        <taxon>Tremellomycetes</taxon>
        <taxon>Tremellales</taxon>
        <taxon>Trimorphomycetaceae</taxon>
        <taxon>Saitozyma</taxon>
    </lineage>
</organism>
<feature type="coiled-coil region" evidence="9">
    <location>
        <begin position="638"/>
        <end position="669"/>
    </location>
</feature>
<dbReference type="InterPro" id="IPR041938">
    <property type="entry name" value="Hist-Lys_N-MTase_N"/>
</dbReference>
<keyword evidence="4 12" id="KW-0489">Methyltransferase</keyword>
<evidence type="ECO:0000256" key="4">
    <source>
        <dbReference type="ARBA" id="ARBA00022603"/>
    </source>
</evidence>
<dbReference type="InterPro" id="IPR001214">
    <property type="entry name" value="SET_dom"/>
</dbReference>
<evidence type="ECO:0000256" key="7">
    <source>
        <dbReference type="ARBA" id="ARBA00022853"/>
    </source>
</evidence>
<feature type="region of interest" description="Disordered" evidence="10">
    <location>
        <begin position="1412"/>
        <end position="1447"/>
    </location>
</feature>
<dbReference type="GO" id="GO:0005694">
    <property type="term" value="C:chromosome"/>
    <property type="evidence" value="ECO:0007669"/>
    <property type="project" value="UniProtKB-SubCell"/>
</dbReference>
<name>A0A427YN99_9TREE</name>
<keyword evidence="6" id="KW-0949">S-adenosyl-L-methionine</keyword>